<name>A0AAD0ZHD3_9PSED</name>
<organism evidence="2 3">
    <name type="scientific">Pseudomonas chlororaphis subsp. aureofaciens</name>
    <dbReference type="NCBI Taxonomy" id="587851"/>
    <lineage>
        <taxon>Bacteria</taxon>
        <taxon>Pseudomonadati</taxon>
        <taxon>Pseudomonadota</taxon>
        <taxon>Gammaproteobacteria</taxon>
        <taxon>Pseudomonadales</taxon>
        <taxon>Pseudomonadaceae</taxon>
        <taxon>Pseudomonas</taxon>
    </lineage>
</organism>
<dbReference type="Pfam" id="PF20247">
    <property type="entry name" value="DUF6602"/>
    <property type="match status" value="1"/>
</dbReference>
<evidence type="ECO:0000259" key="1">
    <source>
        <dbReference type="Pfam" id="PF20247"/>
    </source>
</evidence>
<evidence type="ECO:0000313" key="3">
    <source>
        <dbReference type="Proteomes" id="UP000280455"/>
    </source>
</evidence>
<dbReference type="AlphaFoldDB" id="A0AAD0ZHD3"/>
<sequence>MSGKDLLLNSIETLKENLMLGHKQSQKYPSTVIGNERELIIESLLARVLPHNIRYGSGVIMDGYGKTTGQIDIVLECEQSFSLPITSGKQRLYFADTVAAAIEVKSDLRKQKVEAFAQSHAVQQLQRKKSKEKFIFRNEYLVPSYIIAFKGPDKDTIAKWLFEECREKNQHYPTGILCLEPAYFFSFEPSGNFEASGDSAVFAFLCSLSNWLSFNRDSRFDIKSYVSLLDEAEDD</sequence>
<protein>
    <recommendedName>
        <fullName evidence="1">DUF6602 domain-containing protein</fullName>
    </recommendedName>
</protein>
<dbReference type="EMBL" id="CP027750">
    <property type="protein sequence ID" value="AZE29109.1"/>
    <property type="molecule type" value="Genomic_DNA"/>
</dbReference>
<dbReference type="CDD" id="cd21173">
    <property type="entry name" value="NucC-like"/>
    <property type="match status" value="1"/>
</dbReference>
<gene>
    <name evidence="2" type="ORF">C4K07_2324</name>
</gene>
<dbReference type="RefSeq" id="WP_009048317.1">
    <property type="nucleotide sequence ID" value="NZ_CP027719.1"/>
</dbReference>
<accession>A0AAD0ZHD3</accession>
<reference evidence="2 3" key="1">
    <citation type="submission" date="2018-03" db="EMBL/GenBank/DDBJ databases">
        <title>Diversity of phytobeneficial traits revealed by whole-genome analysis of worldwide-isolated phenazine-producing Pseudomonas spp.</title>
        <authorList>
            <person name="Biessy A."/>
            <person name="Novinscak A."/>
            <person name="Blom J."/>
            <person name="Leger G."/>
            <person name="Thomashow L.S."/>
            <person name="Cazorla F.M."/>
            <person name="Josic D."/>
            <person name="Filion M."/>
        </authorList>
    </citation>
    <scope>NUCLEOTIDE SEQUENCE [LARGE SCALE GENOMIC DNA]</scope>
    <source>
        <strain evidence="2 3">ChPhzS24</strain>
    </source>
</reference>
<proteinExistence type="predicted"/>
<dbReference type="InterPro" id="IPR046537">
    <property type="entry name" value="DUF6602"/>
</dbReference>
<dbReference type="Proteomes" id="UP000280455">
    <property type="component" value="Chromosome"/>
</dbReference>
<evidence type="ECO:0000313" key="2">
    <source>
        <dbReference type="EMBL" id="AZE29109.1"/>
    </source>
</evidence>
<feature type="domain" description="DUF6602" evidence="1">
    <location>
        <begin position="30"/>
        <end position="124"/>
    </location>
</feature>